<dbReference type="PANTHER" id="PTHR12281">
    <property type="entry name" value="RP42 RELATED"/>
    <property type="match status" value="1"/>
</dbReference>
<dbReference type="EMBL" id="JARKNE010000004">
    <property type="protein sequence ID" value="KAK5835234.1"/>
    <property type="molecule type" value="Genomic_DNA"/>
</dbReference>
<evidence type="ECO:0000259" key="2">
    <source>
        <dbReference type="Pfam" id="PF03556"/>
    </source>
</evidence>
<dbReference type="InterPro" id="IPR014764">
    <property type="entry name" value="DCN-prot"/>
</dbReference>
<dbReference type="InterPro" id="IPR005176">
    <property type="entry name" value="PONY_dom"/>
</dbReference>
<gene>
    <name evidence="3" type="ORF">PVK06_010921</name>
</gene>
<evidence type="ECO:0000313" key="3">
    <source>
        <dbReference type="EMBL" id="KAK5835234.1"/>
    </source>
</evidence>
<dbReference type="PANTHER" id="PTHR12281:SF31">
    <property type="entry name" value="DCN1-LIKE PROTEIN 3"/>
    <property type="match status" value="1"/>
</dbReference>
<protein>
    <recommendedName>
        <fullName evidence="1">Defective in cullin neddylation protein</fullName>
    </recommendedName>
</protein>
<sequence>MDNVGNDGGRYVQWFLQLHHVLAVAVEHFPDQSRIEIVPSPSNKHFLVESTLVISDAPQQIGIELEHHFPSKKLHKADKAKLRTGYGHVCGGEGYREDEESQRAKFTREALNHLLKMESRMRARHVNATFDELLKLKLQLHFMVDFSEFSRFYDFVLFVCRENGQKNITVSRAVAAWRLVLAGRFRLLNQWCDFVEKNQRHNISEDTWQQVLAFTRFVHETLEGYDPEGINRIMFFFMHMMSCRISGSNKDTNLFCSYGDSRFQSYAYDDSLPDPMTGQIIFPRIHVVKAWKLLNNVVWWVLPSLLVKLKVACQRALRGCYRVARILQFDWERRVLL</sequence>
<dbReference type="InterPro" id="IPR042460">
    <property type="entry name" value="DCN1-like_PONY"/>
</dbReference>
<organism evidence="3 4">
    <name type="scientific">Gossypium arboreum</name>
    <name type="common">Tree cotton</name>
    <name type="synonym">Gossypium nanking</name>
    <dbReference type="NCBI Taxonomy" id="29729"/>
    <lineage>
        <taxon>Eukaryota</taxon>
        <taxon>Viridiplantae</taxon>
        <taxon>Streptophyta</taxon>
        <taxon>Embryophyta</taxon>
        <taxon>Tracheophyta</taxon>
        <taxon>Spermatophyta</taxon>
        <taxon>Magnoliopsida</taxon>
        <taxon>eudicotyledons</taxon>
        <taxon>Gunneridae</taxon>
        <taxon>Pentapetalae</taxon>
        <taxon>rosids</taxon>
        <taxon>malvids</taxon>
        <taxon>Malvales</taxon>
        <taxon>Malvaceae</taxon>
        <taxon>Malvoideae</taxon>
        <taxon>Gossypium</taxon>
    </lineage>
</organism>
<name>A0ABR0Q834_GOSAR</name>
<comment type="function">
    <text evidence="1">Neddylation of cullins play an essential role in the regulation of SCF-type complexes activity.</text>
</comment>
<reference evidence="3 4" key="1">
    <citation type="submission" date="2023-03" db="EMBL/GenBank/DDBJ databases">
        <title>WGS of Gossypium arboreum.</title>
        <authorList>
            <person name="Yu D."/>
        </authorList>
    </citation>
    <scope>NUCLEOTIDE SEQUENCE [LARGE SCALE GENOMIC DNA]</scope>
    <source>
        <tissue evidence="3">Leaf</tissue>
    </source>
</reference>
<comment type="caution">
    <text evidence="3">The sequence shown here is derived from an EMBL/GenBank/DDBJ whole genome shotgun (WGS) entry which is preliminary data.</text>
</comment>
<feature type="domain" description="DCUN1" evidence="2">
    <location>
        <begin position="145"/>
        <end position="229"/>
    </location>
</feature>
<dbReference type="Pfam" id="PF03556">
    <property type="entry name" value="Cullin_binding"/>
    <property type="match status" value="1"/>
</dbReference>
<accession>A0ABR0Q834</accession>
<dbReference type="Proteomes" id="UP001358586">
    <property type="component" value="Chromosome 4"/>
</dbReference>
<evidence type="ECO:0000313" key="4">
    <source>
        <dbReference type="Proteomes" id="UP001358586"/>
    </source>
</evidence>
<dbReference type="Gene3D" id="1.10.238.200">
    <property type="entry name" value="Cullin, PONY binding domain"/>
    <property type="match status" value="1"/>
</dbReference>
<proteinExistence type="predicted"/>
<keyword evidence="4" id="KW-1185">Reference proteome</keyword>
<evidence type="ECO:0000256" key="1">
    <source>
        <dbReference type="RuleBase" id="RU410713"/>
    </source>
</evidence>